<proteinExistence type="predicted"/>
<dbReference type="NCBIfam" id="TIGR02893">
    <property type="entry name" value="spore_yabQ"/>
    <property type="match status" value="1"/>
</dbReference>
<keyword evidence="3" id="KW-1185">Reference proteome</keyword>
<sequence>MTHEFLQLVTLTFSGIVIGAVIDWLQDVLALLRPTKKNRWIKAGIIVFAWAIFGVATFFLLWRLTFGEWRIYDPVAQFIGMMMYGYWFRDAVLIIRKILYLLVFRPIYFILHSLVYVIRQVVRAIFYIFWVFIWPIRSIWNKYFQKYLKKKAR</sequence>
<feature type="transmembrane region" description="Helical" evidence="1">
    <location>
        <begin position="6"/>
        <end position="25"/>
    </location>
</feature>
<feature type="transmembrane region" description="Helical" evidence="1">
    <location>
        <begin position="45"/>
        <end position="65"/>
    </location>
</feature>
<gene>
    <name evidence="2" type="ORF">D3873_13055</name>
</gene>
<evidence type="ECO:0008006" key="4">
    <source>
        <dbReference type="Google" id="ProtNLM"/>
    </source>
</evidence>
<protein>
    <recommendedName>
        <fullName evidence="4">Spore cortex biosynthesis protein YabQ</fullName>
    </recommendedName>
</protein>
<dbReference type="KEGG" id="paek:D3873_13055"/>
<keyword evidence="1" id="KW-0812">Transmembrane</keyword>
<evidence type="ECO:0000313" key="3">
    <source>
        <dbReference type="Proteomes" id="UP000265725"/>
    </source>
</evidence>
<accession>A0A385YV05</accession>
<keyword evidence="1" id="KW-0472">Membrane</keyword>
<dbReference type="EMBL" id="CP032418">
    <property type="protein sequence ID" value="AYC30689.1"/>
    <property type="molecule type" value="Genomic_DNA"/>
</dbReference>
<dbReference type="RefSeq" id="WP_119884402.1">
    <property type="nucleotide sequence ID" value="NZ_CP032418.1"/>
</dbReference>
<dbReference type="AlphaFoldDB" id="A0A385YV05"/>
<name>A0A385YV05_9BACL</name>
<evidence type="ECO:0000256" key="1">
    <source>
        <dbReference type="SAM" id="Phobius"/>
    </source>
</evidence>
<dbReference type="OrthoDB" id="2452115at2"/>
<evidence type="ECO:0000313" key="2">
    <source>
        <dbReference type="EMBL" id="AYC30689.1"/>
    </source>
</evidence>
<dbReference type="InterPro" id="IPR019074">
    <property type="entry name" value="YabQ"/>
</dbReference>
<reference evidence="3" key="1">
    <citation type="submission" date="2018-09" db="EMBL/GenBank/DDBJ databases">
        <authorList>
            <person name="Zhu H."/>
        </authorList>
    </citation>
    <scope>NUCLEOTIDE SEQUENCE [LARGE SCALE GENOMIC DNA]</scope>
    <source>
        <strain evidence="3">K2R23-3</strain>
    </source>
</reference>
<feature type="transmembrane region" description="Helical" evidence="1">
    <location>
        <begin position="99"/>
        <end position="118"/>
    </location>
</feature>
<dbReference type="Proteomes" id="UP000265725">
    <property type="component" value="Chromosome"/>
</dbReference>
<organism evidence="2 3">
    <name type="scientific">Paenisporosarcina cavernae</name>
    <dbReference type="NCBI Taxonomy" id="2320858"/>
    <lineage>
        <taxon>Bacteria</taxon>
        <taxon>Bacillati</taxon>
        <taxon>Bacillota</taxon>
        <taxon>Bacilli</taxon>
        <taxon>Bacillales</taxon>
        <taxon>Caryophanaceae</taxon>
        <taxon>Paenisporosarcina</taxon>
    </lineage>
</organism>
<keyword evidence="1" id="KW-1133">Transmembrane helix</keyword>
<feature type="transmembrane region" description="Helical" evidence="1">
    <location>
        <begin position="124"/>
        <end position="144"/>
    </location>
</feature>
<feature type="transmembrane region" description="Helical" evidence="1">
    <location>
        <begin position="71"/>
        <end position="87"/>
    </location>
</feature>